<comment type="catalytic activity">
    <reaction evidence="10">
        <text>(6S)-5,6,7,8-tetrahydrofolate + NADP(+) = 7,8-dihydrofolate + NADPH + H(+)</text>
        <dbReference type="Rhea" id="RHEA:15009"/>
        <dbReference type="ChEBI" id="CHEBI:15378"/>
        <dbReference type="ChEBI" id="CHEBI:57451"/>
        <dbReference type="ChEBI" id="CHEBI:57453"/>
        <dbReference type="ChEBI" id="CHEBI:57783"/>
        <dbReference type="ChEBI" id="CHEBI:58349"/>
        <dbReference type="EC" id="1.5.1.3"/>
    </reaction>
</comment>
<evidence type="ECO:0000256" key="1">
    <source>
        <dbReference type="ARBA" id="ARBA00012856"/>
    </source>
</evidence>
<evidence type="ECO:0000256" key="9">
    <source>
        <dbReference type="ARBA" id="ARBA00042299"/>
    </source>
</evidence>
<evidence type="ECO:0000256" key="3">
    <source>
        <dbReference type="ARBA" id="ARBA00022857"/>
    </source>
</evidence>
<protein>
    <recommendedName>
        <fullName evidence="8">Dihydromonapterin reductase</fullName>
        <ecNumber evidence="1">1.5.1.3</ecNumber>
        <ecNumber evidence="7">1.5.1.50</ecNumber>
    </recommendedName>
    <alternativeName>
        <fullName evidence="9">Dihydrofolate reductase</fullName>
    </alternativeName>
</protein>
<evidence type="ECO:0000256" key="10">
    <source>
        <dbReference type="ARBA" id="ARBA00048873"/>
    </source>
</evidence>
<keyword evidence="2" id="KW-0554">One-carbon metabolism</keyword>
<proteinExistence type="inferred from homology"/>
<accession>A0A8J6QU07</accession>
<dbReference type="GO" id="GO:0006730">
    <property type="term" value="P:one-carbon metabolic process"/>
    <property type="evidence" value="ECO:0007669"/>
    <property type="project" value="UniProtKB-KW"/>
</dbReference>
<comment type="catalytic activity">
    <reaction evidence="11">
        <text>7,8-dihydromonapterin + NADPH + H(+) = 5,6,7,8-tetrahydromonapterin + NADP(+)</text>
        <dbReference type="Rhea" id="RHEA:34847"/>
        <dbReference type="ChEBI" id="CHEBI:15378"/>
        <dbReference type="ChEBI" id="CHEBI:57783"/>
        <dbReference type="ChEBI" id="CHEBI:58349"/>
        <dbReference type="ChEBI" id="CHEBI:71175"/>
        <dbReference type="ChEBI" id="CHEBI:71177"/>
        <dbReference type="EC" id="1.5.1.50"/>
    </reaction>
</comment>
<dbReference type="Pfam" id="PF00106">
    <property type="entry name" value="adh_short"/>
    <property type="match status" value="1"/>
</dbReference>
<dbReference type="AlphaFoldDB" id="A0A8J6QU07"/>
<organism evidence="12 13">
    <name type="scientific">Neiella litorisoli</name>
    <dbReference type="NCBI Taxonomy" id="2771431"/>
    <lineage>
        <taxon>Bacteria</taxon>
        <taxon>Pseudomonadati</taxon>
        <taxon>Pseudomonadota</taxon>
        <taxon>Gammaproteobacteria</taxon>
        <taxon>Alteromonadales</taxon>
        <taxon>Echinimonadaceae</taxon>
        <taxon>Neiella</taxon>
    </lineage>
</organism>
<evidence type="ECO:0000256" key="7">
    <source>
        <dbReference type="ARBA" id="ARBA00039145"/>
    </source>
</evidence>
<dbReference type="PRINTS" id="PR00081">
    <property type="entry name" value="GDHRDH"/>
</dbReference>
<gene>
    <name evidence="12" type="primary">folM</name>
    <name evidence="12" type="ORF">IC617_15310</name>
</gene>
<dbReference type="EC" id="1.5.1.3" evidence="1"/>
<evidence type="ECO:0000256" key="2">
    <source>
        <dbReference type="ARBA" id="ARBA00022563"/>
    </source>
</evidence>
<keyword evidence="13" id="KW-1185">Reference proteome</keyword>
<dbReference type="InterPro" id="IPR036291">
    <property type="entry name" value="NAD(P)-bd_dom_sf"/>
</dbReference>
<dbReference type="EMBL" id="JACXAF010000023">
    <property type="protein sequence ID" value="MBD1390799.1"/>
    <property type="molecule type" value="Genomic_DNA"/>
</dbReference>
<dbReference type="PANTHER" id="PTHR43639:SF6">
    <property type="entry name" value="DIHYDROMONAPTERIN REDUCTASE"/>
    <property type="match status" value="1"/>
</dbReference>
<sequence length="247" mass="26905">MNSGSSDQQQLTNAVIITGGAQRVGKALAIALAQQGFDVVISYRTMKPAVTELRELGIHCQQADFSSQTGIDDFIGWINQKCGSIRALIHNASDWLAESADVSPQQTMNQMMQIHAMVPYQLNLALAELLQTSTQGDIIHLTDYVVKTGSKKHIAYAASKSALENMTKSFAALLAPKVKVNAIAPGLIMFNEHDDERYREKAKRKSLMAIEPGPQVVIDTINYIINNPYLTGSCVDLDGGRALASKQ</sequence>
<comment type="function">
    <text evidence="5">Catalyzes the reduction of dihydromonapterin to tetrahydromonapterin. Also has lower activity with dihydrofolate.</text>
</comment>
<evidence type="ECO:0000256" key="11">
    <source>
        <dbReference type="ARBA" id="ARBA00049376"/>
    </source>
</evidence>
<dbReference type="PANTHER" id="PTHR43639">
    <property type="entry name" value="OXIDOREDUCTASE, SHORT-CHAIN DEHYDROGENASE/REDUCTASE FAMILY (AFU_ORTHOLOGUE AFUA_5G02870)"/>
    <property type="match status" value="1"/>
</dbReference>
<comment type="similarity">
    <text evidence="6">Belongs to the short-chain dehydrogenases/reductases (SDR) family. FolM subfamily.</text>
</comment>
<dbReference type="EC" id="1.5.1.50" evidence="7"/>
<dbReference type="Gene3D" id="3.40.50.720">
    <property type="entry name" value="NAD(P)-binding Rossmann-like Domain"/>
    <property type="match status" value="1"/>
</dbReference>
<dbReference type="InterPro" id="IPR020904">
    <property type="entry name" value="Sc_DH/Rdtase_CS"/>
</dbReference>
<evidence type="ECO:0000256" key="4">
    <source>
        <dbReference type="ARBA" id="ARBA00023002"/>
    </source>
</evidence>
<evidence type="ECO:0000256" key="8">
    <source>
        <dbReference type="ARBA" id="ARBA00039631"/>
    </source>
</evidence>
<dbReference type="Proteomes" id="UP000638014">
    <property type="component" value="Unassembled WGS sequence"/>
</dbReference>
<evidence type="ECO:0000256" key="5">
    <source>
        <dbReference type="ARBA" id="ARBA00037508"/>
    </source>
</evidence>
<keyword evidence="3" id="KW-0521">NADP</keyword>
<dbReference type="GO" id="GO:0004146">
    <property type="term" value="F:dihydrofolate reductase activity"/>
    <property type="evidence" value="ECO:0007669"/>
    <property type="project" value="UniProtKB-EC"/>
</dbReference>
<evidence type="ECO:0000256" key="6">
    <source>
        <dbReference type="ARBA" id="ARBA00038212"/>
    </source>
</evidence>
<reference evidence="12" key="1">
    <citation type="submission" date="2020-09" db="EMBL/GenBank/DDBJ databases">
        <title>A novel bacterium of genus Neiella, isolated from South China Sea.</title>
        <authorList>
            <person name="Huang H."/>
            <person name="Mo K."/>
            <person name="Hu Y."/>
        </authorList>
    </citation>
    <scope>NUCLEOTIDE SEQUENCE</scope>
    <source>
        <strain evidence="12">HB171785</strain>
    </source>
</reference>
<dbReference type="PROSITE" id="PS00061">
    <property type="entry name" value="ADH_SHORT"/>
    <property type="match status" value="1"/>
</dbReference>
<dbReference type="InterPro" id="IPR002347">
    <property type="entry name" value="SDR_fam"/>
</dbReference>
<keyword evidence="4 12" id="KW-0560">Oxidoreductase</keyword>
<evidence type="ECO:0000313" key="13">
    <source>
        <dbReference type="Proteomes" id="UP000638014"/>
    </source>
</evidence>
<dbReference type="SUPFAM" id="SSF51735">
    <property type="entry name" value="NAD(P)-binding Rossmann-fold domains"/>
    <property type="match status" value="1"/>
</dbReference>
<evidence type="ECO:0000313" key="12">
    <source>
        <dbReference type="EMBL" id="MBD1390799.1"/>
    </source>
</evidence>
<dbReference type="NCBIfam" id="NF005066">
    <property type="entry name" value="PRK06483.1"/>
    <property type="match status" value="1"/>
</dbReference>
<name>A0A8J6QU07_9GAMM</name>
<comment type="caution">
    <text evidence="12">The sequence shown here is derived from an EMBL/GenBank/DDBJ whole genome shotgun (WGS) entry which is preliminary data.</text>
</comment>